<reference evidence="1 2" key="1">
    <citation type="submission" date="2015-01" db="EMBL/GenBank/DDBJ databases">
        <title>Evolution of Trichinella species and genotypes.</title>
        <authorList>
            <person name="Korhonen P.K."/>
            <person name="Edoardo P."/>
            <person name="Giuseppe L.R."/>
            <person name="Gasser R.B."/>
        </authorList>
    </citation>
    <scope>NUCLEOTIDE SEQUENCE [LARGE SCALE GENOMIC DNA]</scope>
    <source>
        <strain evidence="1">ISS141</strain>
    </source>
</reference>
<protein>
    <submittedName>
        <fullName evidence="1">Uncharacterized protein</fullName>
    </submittedName>
</protein>
<sequence>MYTVDLQIQCKVVSAYEVPQHNNSDNDLTKLAGWLTATNAKTKTLEQSEKGAKRVANRRLVYGSIDPAIPEAWKLFESKDVNATFLPPNTSSRIQPLDHPIRAFKAYYTRLIITANFVAAMNLELDCVNPKAAFLIANEEAHAVKLTVTLTHQELEVIGLIESHMTEITDEELVEIDEEKDADEDSTTYKIEKLTLEGLAKILHRLRQR</sequence>
<proteinExistence type="predicted"/>
<comment type="caution">
    <text evidence="1">The sequence shown here is derived from an EMBL/GenBank/DDBJ whole genome shotgun (WGS) entry which is preliminary data.</text>
</comment>
<accession>A0A0V0YMH5</accession>
<dbReference type="Proteomes" id="UP000054815">
    <property type="component" value="Unassembled WGS sequence"/>
</dbReference>
<name>A0A0V0YMH5_TRIPS</name>
<evidence type="ECO:0000313" key="1">
    <source>
        <dbReference type="EMBL" id="KRY01355.1"/>
    </source>
</evidence>
<dbReference type="STRING" id="6337.A0A0V0YMH5"/>
<gene>
    <name evidence="1" type="ORF">T4E_8718</name>
</gene>
<dbReference type="AlphaFoldDB" id="A0A0V0YMH5"/>
<evidence type="ECO:0000313" key="2">
    <source>
        <dbReference type="Proteomes" id="UP000054815"/>
    </source>
</evidence>
<organism evidence="1 2">
    <name type="scientific">Trichinella pseudospiralis</name>
    <name type="common">Parasitic roundworm</name>
    <dbReference type="NCBI Taxonomy" id="6337"/>
    <lineage>
        <taxon>Eukaryota</taxon>
        <taxon>Metazoa</taxon>
        <taxon>Ecdysozoa</taxon>
        <taxon>Nematoda</taxon>
        <taxon>Enoplea</taxon>
        <taxon>Dorylaimia</taxon>
        <taxon>Trichinellida</taxon>
        <taxon>Trichinellidae</taxon>
        <taxon>Trichinella</taxon>
    </lineage>
</organism>
<dbReference type="EMBL" id="JYDU01000003">
    <property type="protein sequence ID" value="KRY01355.1"/>
    <property type="molecule type" value="Genomic_DNA"/>
</dbReference>